<organism evidence="8 9">
    <name type="scientific">Kaistia terrae</name>
    <dbReference type="NCBI Taxonomy" id="537017"/>
    <lineage>
        <taxon>Bacteria</taxon>
        <taxon>Pseudomonadati</taxon>
        <taxon>Pseudomonadota</taxon>
        <taxon>Alphaproteobacteria</taxon>
        <taxon>Hyphomicrobiales</taxon>
        <taxon>Kaistiaceae</taxon>
        <taxon>Kaistia</taxon>
    </lineage>
</organism>
<evidence type="ECO:0000256" key="7">
    <source>
        <dbReference type="RuleBase" id="RU004466"/>
    </source>
</evidence>
<dbReference type="NCBIfam" id="NF045485">
    <property type="entry name" value="FPPsyn"/>
    <property type="match status" value="1"/>
</dbReference>
<reference evidence="9" key="1">
    <citation type="journal article" date="2019" name="Int. J. Syst. Evol. Microbiol.">
        <title>The Global Catalogue of Microorganisms (GCM) 10K type strain sequencing project: providing services to taxonomists for standard genome sequencing and annotation.</title>
        <authorList>
            <consortium name="The Broad Institute Genomics Platform"/>
            <consortium name="The Broad Institute Genome Sequencing Center for Infectious Disease"/>
            <person name="Wu L."/>
            <person name="Ma J."/>
        </authorList>
    </citation>
    <scope>NUCLEOTIDE SEQUENCE [LARGE SCALE GENOMIC DNA]</scope>
    <source>
        <strain evidence="9">KACC 12633</strain>
    </source>
</reference>
<dbReference type="InterPro" id="IPR000092">
    <property type="entry name" value="Polyprenyl_synt"/>
</dbReference>
<dbReference type="InterPro" id="IPR053378">
    <property type="entry name" value="Prenyl_diphosphate_synthase"/>
</dbReference>
<dbReference type="Pfam" id="PF00348">
    <property type="entry name" value="polyprenyl_synt"/>
    <property type="match status" value="1"/>
</dbReference>
<dbReference type="PROSITE" id="PS00444">
    <property type="entry name" value="POLYPRENYL_SYNTHASE_2"/>
    <property type="match status" value="1"/>
</dbReference>
<accession>A0ABW0Q1H9</accession>
<dbReference type="InterPro" id="IPR008949">
    <property type="entry name" value="Isoprenoid_synthase_dom_sf"/>
</dbReference>
<keyword evidence="3 7" id="KW-0808">Transferase</keyword>
<dbReference type="EC" id="2.5.1.-" evidence="8"/>
<dbReference type="RefSeq" id="WP_266344758.1">
    <property type="nucleotide sequence ID" value="NZ_JAPKNH010000005.1"/>
</dbReference>
<evidence type="ECO:0000256" key="5">
    <source>
        <dbReference type="ARBA" id="ARBA00022842"/>
    </source>
</evidence>
<dbReference type="PANTHER" id="PTHR43281">
    <property type="entry name" value="FARNESYL DIPHOSPHATE SYNTHASE"/>
    <property type="match status" value="1"/>
</dbReference>
<gene>
    <name evidence="8" type="ORF">ACFPP9_22745</name>
</gene>
<evidence type="ECO:0000256" key="3">
    <source>
        <dbReference type="ARBA" id="ARBA00022679"/>
    </source>
</evidence>
<dbReference type="Gene3D" id="1.10.600.10">
    <property type="entry name" value="Farnesyl Diphosphate Synthase"/>
    <property type="match status" value="1"/>
</dbReference>
<evidence type="ECO:0000313" key="9">
    <source>
        <dbReference type="Proteomes" id="UP001596150"/>
    </source>
</evidence>
<dbReference type="PANTHER" id="PTHR43281:SF1">
    <property type="entry name" value="FARNESYL DIPHOSPHATE SYNTHASE"/>
    <property type="match status" value="1"/>
</dbReference>
<evidence type="ECO:0000313" key="8">
    <source>
        <dbReference type="EMBL" id="MFC5518610.1"/>
    </source>
</evidence>
<dbReference type="SFLD" id="SFLDS00005">
    <property type="entry name" value="Isoprenoid_Synthase_Type_I"/>
    <property type="match status" value="1"/>
</dbReference>
<evidence type="ECO:0000256" key="4">
    <source>
        <dbReference type="ARBA" id="ARBA00022723"/>
    </source>
</evidence>
<proteinExistence type="inferred from homology"/>
<keyword evidence="4" id="KW-0479">Metal-binding</keyword>
<dbReference type="SUPFAM" id="SSF48576">
    <property type="entry name" value="Terpenoid synthases"/>
    <property type="match status" value="1"/>
</dbReference>
<evidence type="ECO:0000256" key="2">
    <source>
        <dbReference type="ARBA" id="ARBA00006706"/>
    </source>
</evidence>
<keyword evidence="6" id="KW-0414">Isoprene biosynthesis</keyword>
<sequence>MLDRVLGSNPIEGEIARPVRLIAAMRYSMLGGGKRLRPFLAIETARLFGHEDEGALRVGAAIECLHGYSLVHDDLPAMDDDDLRRGRPTLHRAFDEATAILAGDALQTLAFDLLADPRTDADPLVRAELVLGLARASGLGGMAGGQMFDLQAETESLDETAIRRLQAMKTGALIRFSCEAGAILGRASTEDRARIRRFGEIIGLAFQLADDILDETATPEALGKATGKDSSRGKGTLVGLYGVARVRAMLDAQVVEAEALLAPFGERAATLIESARFVADREM</sequence>
<dbReference type="SFLD" id="SFLDG01017">
    <property type="entry name" value="Polyprenyl_Transferase_Like"/>
    <property type="match status" value="1"/>
</dbReference>
<dbReference type="GO" id="GO:0016740">
    <property type="term" value="F:transferase activity"/>
    <property type="evidence" value="ECO:0007669"/>
    <property type="project" value="UniProtKB-KW"/>
</dbReference>
<evidence type="ECO:0000256" key="1">
    <source>
        <dbReference type="ARBA" id="ARBA00001946"/>
    </source>
</evidence>
<dbReference type="CDD" id="cd00685">
    <property type="entry name" value="Trans_IPPS_HT"/>
    <property type="match status" value="1"/>
</dbReference>
<dbReference type="PROSITE" id="PS00723">
    <property type="entry name" value="POLYPRENYL_SYNTHASE_1"/>
    <property type="match status" value="1"/>
</dbReference>
<dbReference type="InterPro" id="IPR033749">
    <property type="entry name" value="Polyprenyl_synt_CS"/>
</dbReference>
<comment type="cofactor">
    <cofactor evidence="1">
        <name>Mg(2+)</name>
        <dbReference type="ChEBI" id="CHEBI:18420"/>
    </cofactor>
</comment>
<dbReference type="EMBL" id="JBHSML010000014">
    <property type="protein sequence ID" value="MFC5518610.1"/>
    <property type="molecule type" value="Genomic_DNA"/>
</dbReference>
<comment type="similarity">
    <text evidence="2 7">Belongs to the FPP/GGPP synthase family.</text>
</comment>
<keyword evidence="9" id="KW-1185">Reference proteome</keyword>
<evidence type="ECO:0000256" key="6">
    <source>
        <dbReference type="ARBA" id="ARBA00023229"/>
    </source>
</evidence>
<protein>
    <submittedName>
        <fullName evidence="8">Polyprenyl synthetase family protein</fullName>
        <ecNumber evidence="8">2.5.1.-</ecNumber>
    </submittedName>
</protein>
<dbReference type="Proteomes" id="UP001596150">
    <property type="component" value="Unassembled WGS sequence"/>
</dbReference>
<comment type="caution">
    <text evidence="8">The sequence shown here is derived from an EMBL/GenBank/DDBJ whole genome shotgun (WGS) entry which is preliminary data.</text>
</comment>
<name>A0ABW0Q1H9_9HYPH</name>
<keyword evidence="5" id="KW-0460">Magnesium</keyword>